<dbReference type="SUPFAM" id="SSF56672">
    <property type="entry name" value="DNA/RNA polymerases"/>
    <property type="match status" value="1"/>
</dbReference>
<dbReference type="Gene3D" id="3.30.420.10">
    <property type="entry name" value="Ribonuclease H-like superfamily/Ribonuclease H"/>
    <property type="match status" value="1"/>
</dbReference>
<name>A0ABQ5CIH9_9ASTR</name>
<dbReference type="InterPro" id="IPR036397">
    <property type="entry name" value="RNaseH_sf"/>
</dbReference>
<sequence>MSNHRHQCNSQSKITRIDLLVQQYEQFVIFKDESIDSSFARFNTIITSLTALEEDYSSKNYVRKFLRALHPKWRANVTAIEESKDLTSLSLDELIGNLKVHKMIIKKNFEIVKAKVERKSLALKAKKESSDEECSTSESEDEEYAIAICLGPDLELDEWIKDSGCSKHMTGNRKLFSSYKAYNGGNVIFGSNLRGNIIGKGQISDNKCRVTFLRTYLYEITKDATIDENSTLWHRRLGHANMRLIQSLASKELFRNLPKLKVDQHFCDACKIRKQAHASHKAKNIVSTTRCLELLHMDLFGPSAVRSYRGNHYTLVIVDDYSRYTWTRFLKDKTEAFDQFKIFSKKIQNQLGCTILSIRTDHSREFDNEVKFGEFCYANGYSQNIKAYIILNKHTRKVEEALNVTFDETPLPSKTSPLVDDDLDEDEAIKVTEKKNLENDIVDETLEIDEIVNIKESKNHLLENVIGNLYQRTLRSQAQNQSNFFCFISTIEPKNVNEALTDDSLIVAMQEELNQFIANDVWELVPQPRNMTIIGTKWVFRNKLDENDIVSQNKARLVAQGNNQQEGIDYDETYASVSRPESIRILLAYACALDFKLFQMDVKSAFLNGFINEEVYVAQPLGFIDFEKLNHVYKLKKALYGLKQAPKAWYDRLKAFLIKHEYKIGMVDNTLFTKKKSLNLIIVQIYVDDIIFGLTCPDMCDEFAKIMHDEFEMSMIGELNFFLGLQIKQMEDGIFFNQSKYIKEMLKKFGLEDSKPMKTPMSSDTKLTKDEECESVDSTKYRGMIAPESDAFSWFDSSSSLRLILLSQSPSTRSDTTCRKILIQGEALKTKGNQNPENLPQVPRKKCPPHLTTFQTVPPQRPECSNFTKPSPPPFPQKTEVPITSSSHSSDLASKFLNFSDIPHTDAENISPMDVHVHHEVPSNQTPTLLTVPVSVITESSPIFTIVIPQSLASFTPPPQQSTPTPSPTTEATNPLSTLPNFASVFQFDNRVAALEK</sequence>
<dbReference type="PANTHER" id="PTHR42648:SF21">
    <property type="entry name" value="CYSTEINE-RICH RLK (RECEPTOR-LIKE PROTEIN KINASE) 8"/>
    <property type="match status" value="1"/>
</dbReference>
<dbReference type="Pfam" id="PF07727">
    <property type="entry name" value="RVT_2"/>
    <property type="match status" value="1"/>
</dbReference>
<feature type="region of interest" description="Disordered" evidence="5">
    <location>
        <begin position="955"/>
        <end position="977"/>
    </location>
</feature>
<dbReference type="InterPro" id="IPR013103">
    <property type="entry name" value="RVT_2"/>
</dbReference>
<reference evidence="7" key="1">
    <citation type="journal article" date="2022" name="Int. J. Mol. Sci.">
        <title>Draft Genome of Tanacetum Coccineum: Genomic Comparison of Closely Related Tanacetum-Family Plants.</title>
        <authorList>
            <person name="Yamashiro T."/>
            <person name="Shiraishi A."/>
            <person name="Nakayama K."/>
            <person name="Satake H."/>
        </authorList>
    </citation>
    <scope>NUCLEOTIDE SEQUENCE</scope>
</reference>
<evidence type="ECO:0000256" key="2">
    <source>
        <dbReference type="ARBA" id="ARBA00022723"/>
    </source>
</evidence>
<gene>
    <name evidence="7" type="ORF">Tco_0907095</name>
</gene>
<evidence type="ECO:0000256" key="4">
    <source>
        <dbReference type="ARBA" id="ARBA00022801"/>
    </source>
</evidence>
<evidence type="ECO:0000313" key="8">
    <source>
        <dbReference type="Proteomes" id="UP001151760"/>
    </source>
</evidence>
<dbReference type="InterPro" id="IPR043502">
    <property type="entry name" value="DNA/RNA_pol_sf"/>
</dbReference>
<evidence type="ECO:0000259" key="6">
    <source>
        <dbReference type="PROSITE" id="PS50994"/>
    </source>
</evidence>
<dbReference type="Pfam" id="PF22936">
    <property type="entry name" value="Pol_BBD"/>
    <property type="match status" value="1"/>
</dbReference>
<dbReference type="Pfam" id="PF13976">
    <property type="entry name" value="gag_pre-integrs"/>
    <property type="match status" value="1"/>
</dbReference>
<feature type="compositionally biased region" description="Pro residues" evidence="5">
    <location>
        <begin position="956"/>
        <end position="967"/>
    </location>
</feature>
<protein>
    <submittedName>
        <fullName evidence="7">Retrovirus-related pol polyprotein from transposon TNT 1-94</fullName>
    </submittedName>
</protein>
<keyword evidence="1" id="KW-0645">Protease</keyword>
<comment type="caution">
    <text evidence="7">The sequence shown here is derived from an EMBL/GenBank/DDBJ whole genome shotgun (WGS) entry which is preliminary data.</text>
</comment>
<dbReference type="Pfam" id="PF14223">
    <property type="entry name" value="Retrotran_gag_2"/>
    <property type="match status" value="1"/>
</dbReference>
<dbReference type="InterPro" id="IPR057670">
    <property type="entry name" value="SH3_retrovirus"/>
</dbReference>
<dbReference type="PROSITE" id="PS50994">
    <property type="entry name" value="INTEGRASE"/>
    <property type="match status" value="1"/>
</dbReference>
<keyword evidence="4" id="KW-0378">Hydrolase</keyword>
<dbReference type="InterPro" id="IPR039537">
    <property type="entry name" value="Retrotran_Ty1/copia-like"/>
</dbReference>
<dbReference type="PANTHER" id="PTHR42648">
    <property type="entry name" value="TRANSPOSASE, PUTATIVE-RELATED"/>
    <property type="match status" value="1"/>
</dbReference>
<evidence type="ECO:0000256" key="1">
    <source>
        <dbReference type="ARBA" id="ARBA00022670"/>
    </source>
</evidence>
<dbReference type="InterPro" id="IPR025724">
    <property type="entry name" value="GAG-pre-integrase_dom"/>
</dbReference>
<feature type="region of interest" description="Disordered" evidence="5">
    <location>
        <begin position="831"/>
        <end position="850"/>
    </location>
</feature>
<feature type="compositionally biased region" description="Polar residues" evidence="5">
    <location>
        <begin position="855"/>
        <end position="869"/>
    </location>
</feature>
<evidence type="ECO:0000256" key="3">
    <source>
        <dbReference type="ARBA" id="ARBA00022750"/>
    </source>
</evidence>
<dbReference type="InterPro" id="IPR012337">
    <property type="entry name" value="RNaseH-like_sf"/>
</dbReference>
<organism evidence="7 8">
    <name type="scientific">Tanacetum coccineum</name>
    <dbReference type="NCBI Taxonomy" id="301880"/>
    <lineage>
        <taxon>Eukaryota</taxon>
        <taxon>Viridiplantae</taxon>
        <taxon>Streptophyta</taxon>
        <taxon>Embryophyta</taxon>
        <taxon>Tracheophyta</taxon>
        <taxon>Spermatophyta</taxon>
        <taxon>Magnoliopsida</taxon>
        <taxon>eudicotyledons</taxon>
        <taxon>Gunneridae</taxon>
        <taxon>Pentapetalae</taxon>
        <taxon>asterids</taxon>
        <taxon>campanulids</taxon>
        <taxon>Asterales</taxon>
        <taxon>Asteraceae</taxon>
        <taxon>Asteroideae</taxon>
        <taxon>Anthemideae</taxon>
        <taxon>Anthemidinae</taxon>
        <taxon>Tanacetum</taxon>
    </lineage>
</organism>
<evidence type="ECO:0000256" key="5">
    <source>
        <dbReference type="SAM" id="MobiDB-lite"/>
    </source>
</evidence>
<dbReference type="InterPro" id="IPR054722">
    <property type="entry name" value="PolX-like_BBD"/>
</dbReference>
<dbReference type="SUPFAM" id="SSF53098">
    <property type="entry name" value="Ribonuclease H-like"/>
    <property type="match status" value="1"/>
</dbReference>
<proteinExistence type="predicted"/>
<dbReference type="Pfam" id="PF25597">
    <property type="entry name" value="SH3_retrovirus"/>
    <property type="match status" value="1"/>
</dbReference>
<feature type="domain" description="Integrase catalytic" evidence="6">
    <location>
        <begin position="286"/>
        <end position="408"/>
    </location>
</feature>
<reference evidence="7" key="2">
    <citation type="submission" date="2022-01" db="EMBL/GenBank/DDBJ databases">
        <authorList>
            <person name="Yamashiro T."/>
            <person name="Shiraishi A."/>
            <person name="Satake H."/>
            <person name="Nakayama K."/>
        </authorList>
    </citation>
    <scope>NUCLEOTIDE SEQUENCE</scope>
</reference>
<dbReference type="EMBL" id="BQNB010014324">
    <property type="protein sequence ID" value="GJT26820.1"/>
    <property type="molecule type" value="Genomic_DNA"/>
</dbReference>
<evidence type="ECO:0000313" key="7">
    <source>
        <dbReference type="EMBL" id="GJT26820.1"/>
    </source>
</evidence>
<dbReference type="Proteomes" id="UP001151760">
    <property type="component" value="Unassembled WGS sequence"/>
</dbReference>
<accession>A0ABQ5CIH9</accession>
<feature type="region of interest" description="Disordered" evidence="5">
    <location>
        <begin position="855"/>
        <end position="875"/>
    </location>
</feature>
<keyword evidence="8" id="KW-1185">Reference proteome</keyword>
<dbReference type="InterPro" id="IPR001584">
    <property type="entry name" value="Integrase_cat-core"/>
</dbReference>
<keyword evidence="2" id="KW-0479">Metal-binding</keyword>
<keyword evidence="3" id="KW-0064">Aspartyl protease</keyword>